<dbReference type="InterPro" id="IPR042047">
    <property type="entry name" value="SleB_dom1"/>
</dbReference>
<name>A0ABT4X047_9BACI</name>
<feature type="domain" description="Peptidoglycan binding-like" evidence="11">
    <location>
        <begin position="42"/>
        <end position="99"/>
    </location>
</feature>
<evidence type="ECO:0000256" key="4">
    <source>
        <dbReference type="ARBA" id="ARBA00022729"/>
    </source>
</evidence>
<evidence type="ECO:0000256" key="3">
    <source>
        <dbReference type="ARBA" id="ARBA00022544"/>
    </source>
</evidence>
<proteinExistence type="inferred from homology"/>
<dbReference type="Gene3D" id="1.10.10.2520">
    <property type="entry name" value="Cell wall hydrolase SleB, domain 1"/>
    <property type="match status" value="1"/>
</dbReference>
<keyword evidence="4 10" id="KW-0732">Signal</keyword>
<dbReference type="EMBL" id="JAQKAB010000002">
    <property type="protein sequence ID" value="MDA7025667.1"/>
    <property type="molecule type" value="Genomic_DNA"/>
</dbReference>
<dbReference type="NCBIfam" id="TIGR02869">
    <property type="entry name" value="spore_SleB"/>
    <property type="match status" value="1"/>
</dbReference>
<dbReference type="Gene3D" id="6.20.240.60">
    <property type="match status" value="1"/>
</dbReference>
<evidence type="ECO:0000256" key="7">
    <source>
        <dbReference type="ARBA" id="ARBA00023316"/>
    </source>
</evidence>
<evidence type="ECO:0000256" key="8">
    <source>
        <dbReference type="NCBIfam" id="TIGR02869"/>
    </source>
</evidence>
<evidence type="ECO:0000259" key="12">
    <source>
        <dbReference type="Pfam" id="PF07486"/>
    </source>
</evidence>
<feature type="compositionally biased region" description="Low complexity" evidence="9">
    <location>
        <begin position="171"/>
        <end position="184"/>
    </location>
</feature>
<sequence length="339" mass="37947">MKSKRSFCLTVIFSTLIAVGLSLPFSQTSSAFSQQIIQRGATGDDVIELQARLQYNGYYHGRIDGVYGWATYWAVRNFQHQFGLKERDGLIGPKTKKHLINHTKYYSYYVHKQLRKGNEFTHYGGLPLKYQTKPSKRVQQQARRRAEAKQRQTPQTLPKQGVTQKQVGPAQPKKQVTPKTVQPPKTKPKKQAPKTAQPPKTAAKKRTPKRQDAVAANMPGGFSNNEINLLAQAVYGEARGEPYNGQVAIAAVILNRLNSSTFPNSVAGVVFEPLAFTAVADGQIYMTPNKTAKKAVLDAINGWDPSENALYYFNPATATNKWIWGRPQIKRIGKHIFCE</sequence>
<keyword evidence="3" id="KW-0309">Germination</keyword>
<dbReference type="Pfam" id="PF07486">
    <property type="entry name" value="Hydrolase_2"/>
    <property type="match status" value="1"/>
</dbReference>
<dbReference type="Gene3D" id="1.10.101.10">
    <property type="entry name" value="PGBD-like superfamily/PGBD"/>
    <property type="match status" value="1"/>
</dbReference>
<feature type="compositionally biased region" description="Polar residues" evidence="9">
    <location>
        <begin position="153"/>
        <end position="166"/>
    </location>
</feature>
<evidence type="ECO:0000256" key="2">
    <source>
        <dbReference type="ARBA" id="ARBA00018364"/>
    </source>
</evidence>
<feature type="region of interest" description="Disordered" evidence="9">
    <location>
        <begin position="125"/>
        <end position="222"/>
    </location>
</feature>
<keyword evidence="5" id="KW-0378">Hydrolase</keyword>
<feature type="chain" id="PRO_5045209950" description="Spore cortex-lytic enzyme" evidence="10">
    <location>
        <begin position="32"/>
        <end position="339"/>
    </location>
</feature>
<gene>
    <name evidence="13" type="primary">sleB</name>
    <name evidence="13" type="ORF">PJ311_03450</name>
</gene>
<evidence type="ECO:0000256" key="10">
    <source>
        <dbReference type="SAM" id="SignalP"/>
    </source>
</evidence>
<accession>A0ABT4X047</accession>
<comment type="similarity">
    <text evidence="1">Belongs to the SleB family.</text>
</comment>
<evidence type="ECO:0000256" key="9">
    <source>
        <dbReference type="SAM" id="MobiDB-lite"/>
    </source>
</evidence>
<organism evidence="13 14">
    <name type="scientific">Bacillus changyiensis</name>
    <dbReference type="NCBI Taxonomy" id="3004103"/>
    <lineage>
        <taxon>Bacteria</taxon>
        <taxon>Bacillati</taxon>
        <taxon>Bacillota</taxon>
        <taxon>Bacilli</taxon>
        <taxon>Bacillales</taxon>
        <taxon>Bacillaceae</taxon>
        <taxon>Bacillus</taxon>
    </lineage>
</organism>
<dbReference type="InterPro" id="IPR014224">
    <property type="entry name" value="Spore_cortex_SleB"/>
</dbReference>
<dbReference type="InterPro" id="IPR011105">
    <property type="entry name" value="Cell_wall_hydrolase_SleB"/>
</dbReference>
<evidence type="ECO:0000313" key="13">
    <source>
        <dbReference type="EMBL" id="MDA7025667.1"/>
    </source>
</evidence>
<feature type="domain" description="Cell wall hydrolase SleB" evidence="12">
    <location>
        <begin position="240"/>
        <end position="338"/>
    </location>
</feature>
<dbReference type="RefSeq" id="WP_271339514.1">
    <property type="nucleotide sequence ID" value="NZ_JAQKAB010000002.1"/>
</dbReference>
<dbReference type="InterPro" id="IPR036366">
    <property type="entry name" value="PGBDSf"/>
</dbReference>
<evidence type="ECO:0000256" key="5">
    <source>
        <dbReference type="ARBA" id="ARBA00022801"/>
    </source>
</evidence>
<comment type="caution">
    <text evidence="13">The sequence shown here is derived from an EMBL/GenBank/DDBJ whole genome shotgun (WGS) entry which is preliminary data.</text>
</comment>
<keyword evidence="14" id="KW-1185">Reference proteome</keyword>
<keyword evidence="6" id="KW-0749">Sporulation</keyword>
<dbReference type="InterPro" id="IPR002477">
    <property type="entry name" value="Peptidoglycan-bd-like"/>
</dbReference>
<dbReference type="Proteomes" id="UP001211894">
    <property type="component" value="Unassembled WGS sequence"/>
</dbReference>
<dbReference type="Pfam" id="PF01471">
    <property type="entry name" value="PG_binding_1"/>
    <property type="match status" value="1"/>
</dbReference>
<evidence type="ECO:0000256" key="1">
    <source>
        <dbReference type="ARBA" id="ARBA00007010"/>
    </source>
</evidence>
<evidence type="ECO:0000256" key="6">
    <source>
        <dbReference type="ARBA" id="ARBA00022969"/>
    </source>
</evidence>
<reference evidence="13 14" key="1">
    <citation type="submission" date="2023-01" db="EMBL/GenBank/DDBJ databases">
        <title>Bacillus changyiensis sp. nov., isolated from a coastal deposit.</title>
        <authorList>
            <person name="Xiao G."/>
            <person name="Lai Q."/>
            <person name="Hu Z."/>
            <person name="Shao Z."/>
        </authorList>
    </citation>
    <scope>NUCLEOTIDE SEQUENCE [LARGE SCALE GENOMIC DNA]</scope>
    <source>
        <strain evidence="13 14">CLL-7-23</strain>
    </source>
</reference>
<protein>
    <recommendedName>
        <fullName evidence="2 8">Spore cortex-lytic enzyme</fullName>
    </recommendedName>
</protein>
<keyword evidence="7" id="KW-0961">Cell wall biogenesis/degradation</keyword>
<evidence type="ECO:0000259" key="11">
    <source>
        <dbReference type="Pfam" id="PF01471"/>
    </source>
</evidence>
<feature type="signal peptide" evidence="10">
    <location>
        <begin position="1"/>
        <end position="31"/>
    </location>
</feature>
<evidence type="ECO:0000313" key="14">
    <source>
        <dbReference type="Proteomes" id="UP001211894"/>
    </source>
</evidence>
<dbReference type="SUPFAM" id="SSF47090">
    <property type="entry name" value="PGBD-like"/>
    <property type="match status" value="1"/>
</dbReference>
<dbReference type="InterPro" id="IPR036365">
    <property type="entry name" value="PGBD-like_sf"/>
</dbReference>